<dbReference type="EMBL" id="DUZY01000001">
    <property type="protein sequence ID" value="DAD20440.1"/>
    <property type="molecule type" value="Genomic_DNA"/>
</dbReference>
<comment type="caution">
    <text evidence="2">The sequence shown here is derived from an EMBL/GenBank/DDBJ whole genome shotgun (WGS) entry which is preliminary data.</text>
</comment>
<dbReference type="AlphaFoldDB" id="A0A822XJ62"/>
<sequence>MATLQTLLSCSSSSSCQRRIKATLHAPKLQRVHLSVPKLPTKRVTEDLNIKSGYSVTTTIHMDKKTEIGTEDDSVATRVIMELYAIADMHGSSPSSSQAIVNPLVFCSYGNTDGDEQDPALSTTLDLGSPTPKDVKDTMEKVLALDRAYPLPLLGTMLDKFPATVEPAVWWPSGCSPEQLSVQQKKPNEKMETNGWNNNLEEEMRQILGVLRRRDMEEYNRLGKLALKINKVLAISGPLLTGIAAVGSGFVGSPSHGSSAVLVSVAGGALAIIVNTMEHGGQVGMVFEMYRNCAGFFRLLEESIESTLNERDTNTRENGELSEIKVALQLGRSVTELRDLAASSSCAATNATEEFASKLF</sequence>
<evidence type="ECO:0000313" key="1">
    <source>
        <dbReference type="EMBL" id="DAD20439.1"/>
    </source>
</evidence>
<keyword evidence="3" id="KW-1185">Reference proteome</keyword>
<accession>A0A822XJ62</accession>
<proteinExistence type="predicted"/>
<dbReference type="Proteomes" id="UP000607653">
    <property type="component" value="Unassembled WGS sequence"/>
</dbReference>
<dbReference type="PANTHER" id="PTHR33358:SF12">
    <property type="entry name" value="F-BOX PROTEIN WITH A DOMAIN PROTEIN"/>
    <property type="match status" value="1"/>
</dbReference>
<dbReference type="PANTHER" id="PTHR33358">
    <property type="entry name" value="F-BOX PROTEIN WITH A DOMAIN PROTEIN"/>
    <property type="match status" value="1"/>
</dbReference>
<dbReference type="InterPro" id="IPR027949">
    <property type="entry name" value="Chloroplast_duf"/>
</dbReference>
<organism evidence="2 3">
    <name type="scientific">Nelumbo nucifera</name>
    <name type="common">Sacred lotus</name>
    <dbReference type="NCBI Taxonomy" id="4432"/>
    <lineage>
        <taxon>Eukaryota</taxon>
        <taxon>Viridiplantae</taxon>
        <taxon>Streptophyta</taxon>
        <taxon>Embryophyta</taxon>
        <taxon>Tracheophyta</taxon>
        <taxon>Spermatophyta</taxon>
        <taxon>Magnoliopsida</taxon>
        <taxon>Proteales</taxon>
        <taxon>Nelumbonaceae</taxon>
        <taxon>Nelumbo</taxon>
    </lineage>
</organism>
<dbReference type="Pfam" id="PF14476">
    <property type="entry name" value="Chloroplast_duf"/>
    <property type="match status" value="1"/>
</dbReference>
<protein>
    <submittedName>
        <fullName evidence="2">Uncharacterized protein</fullName>
    </submittedName>
</protein>
<gene>
    <name evidence="1" type="ORF">HUJ06_021902</name>
    <name evidence="2" type="ORF">HUJ06_021903</name>
</gene>
<evidence type="ECO:0000313" key="2">
    <source>
        <dbReference type="EMBL" id="DAD20440.1"/>
    </source>
</evidence>
<evidence type="ECO:0000313" key="3">
    <source>
        <dbReference type="Proteomes" id="UP000607653"/>
    </source>
</evidence>
<dbReference type="EMBL" id="DUZY01000001">
    <property type="protein sequence ID" value="DAD20439.1"/>
    <property type="molecule type" value="Genomic_DNA"/>
</dbReference>
<name>A0A822XJ62_NELNU</name>
<reference evidence="2 3" key="1">
    <citation type="journal article" date="2020" name="Mol. Biol. Evol.">
        <title>Distinct Expression and Methylation Patterns for Genes with Different Fates following a Single Whole-Genome Duplication in Flowering Plants.</title>
        <authorList>
            <person name="Shi T."/>
            <person name="Rahmani R.S."/>
            <person name="Gugger P.F."/>
            <person name="Wang M."/>
            <person name="Li H."/>
            <person name="Zhang Y."/>
            <person name="Li Z."/>
            <person name="Wang Q."/>
            <person name="Van de Peer Y."/>
            <person name="Marchal K."/>
            <person name="Chen J."/>
        </authorList>
    </citation>
    <scope>NUCLEOTIDE SEQUENCE [LARGE SCALE GENOMIC DNA]</scope>
    <source>
        <tissue evidence="2">Leaf</tissue>
    </source>
</reference>